<proteinExistence type="predicted"/>
<dbReference type="AlphaFoldDB" id="A0A9Q4C498"/>
<evidence type="ECO:0000313" key="2">
    <source>
        <dbReference type="Proteomes" id="UP001149411"/>
    </source>
</evidence>
<name>A0A9Q4C498_9EURY</name>
<evidence type="ECO:0000313" key="1">
    <source>
        <dbReference type="EMBL" id="MCX2819585.1"/>
    </source>
</evidence>
<dbReference type="EMBL" id="RKLV01000009">
    <property type="protein sequence ID" value="MCX2819585.1"/>
    <property type="molecule type" value="Genomic_DNA"/>
</dbReference>
<gene>
    <name evidence="1" type="ORF">EGH25_09515</name>
</gene>
<accession>A0A9Q4C498</accession>
<reference evidence="1" key="1">
    <citation type="submission" date="2022-09" db="EMBL/GenBank/DDBJ databases">
        <title>Haloadaptaus new haloarchaeum isolated from saline soil.</title>
        <authorList>
            <person name="Duran-Viseras A."/>
            <person name="Sanchez-Porro C."/>
            <person name="Ventosa A."/>
        </authorList>
    </citation>
    <scope>NUCLEOTIDE SEQUENCE</scope>
    <source>
        <strain evidence="1">F3-133</strain>
    </source>
</reference>
<dbReference type="Proteomes" id="UP001149411">
    <property type="component" value="Unassembled WGS sequence"/>
</dbReference>
<keyword evidence="2" id="KW-1185">Reference proteome</keyword>
<sequence>MTDGDANAEGFYVAVRILEEVAKEDGDTEGAAVCARVAEHVRDTGLSGVEGILDGAEGRSAERIRVALAEVRENGTAEIAGEVDDDLVAVIRSEFDA</sequence>
<comment type="caution">
    <text evidence="1">The sequence shown here is derived from an EMBL/GenBank/DDBJ whole genome shotgun (WGS) entry which is preliminary data.</text>
</comment>
<organism evidence="1 2">
    <name type="scientific">Halorutilus salinus</name>
    <dbReference type="NCBI Taxonomy" id="2487751"/>
    <lineage>
        <taxon>Archaea</taxon>
        <taxon>Methanobacteriati</taxon>
        <taxon>Methanobacteriota</taxon>
        <taxon>Stenosarchaea group</taxon>
        <taxon>Halobacteria</taxon>
        <taxon>Halorutilales</taxon>
        <taxon>Halorutilaceae</taxon>
        <taxon>Halorutilus</taxon>
    </lineage>
</organism>
<dbReference type="RefSeq" id="WP_266087974.1">
    <property type="nucleotide sequence ID" value="NZ_RKLV01000009.1"/>
</dbReference>
<protein>
    <submittedName>
        <fullName evidence="1">Uncharacterized protein</fullName>
    </submittedName>
</protein>